<gene>
    <name evidence="2 4" type="ORF">BDZ99DRAFT_457637</name>
</gene>
<accession>A0A6A6Z4A9</accession>
<dbReference type="GeneID" id="54459623"/>
<evidence type="ECO:0000313" key="3">
    <source>
        <dbReference type="Proteomes" id="UP000504636"/>
    </source>
</evidence>
<reference evidence="2 4" key="1">
    <citation type="journal article" date="2020" name="Stud. Mycol.">
        <title>101 Dothideomycetes genomes: a test case for predicting lifestyles and emergence of pathogens.</title>
        <authorList>
            <person name="Haridas S."/>
            <person name="Albert R."/>
            <person name="Binder M."/>
            <person name="Bloem J."/>
            <person name="Labutti K."/>
            <person name="Salamov A."/>
            <person name="Andreopoulos B."/>
            <person name="Baker S."/>
            <person name="Barry K."/>
            <person name="Bills G."/>
            <person name="Bluhm B."/>
            <person name="Cannon C."/>
            <person name="Castanera R."/>
            <person name="Culley D."/>
            <person name="Daum C."/>
            <person name="Ezra D."/>
            <person name="Gonzalez J."/>
            <person name="Henrissat B."/>
            <person name="Kuo A."/>
            <person name="Liang C."/>
            <person name="Lipzen A."/>
            <person name="Lutzoni F."/>
            <person name="Magnuson J."/>
            <person name="Mondo S."/>
            <person name="Nolan M."/>
            <person name="Ohm R."/>
            <person name="Pangilinan J."/>
            <person name="Park H.-J."/>
            <person name="Ramirez L."/>
            <person name="Alfaro M."/>
            <person name="Sun H."/>
            <person name="Tritt A."/>
            <person name="Yoshinaga Y."/>
            <person name="Zwiers L.-H."/>
            <person name="Turgeon B."/>
            <person name="Goodwin S."/>
            <person name="Spatafora J."/>
            <person name="Crous P."/>
            <person name="Grigoriev I."/>
        </authorList>
    </citation>
    <scope>NUCLEOTIDE SEQUENCE</scope>
    <source>
        <strain evidence="2 4">CBS 304.34</strain>
    </source>
</reference>
<proteinExistence type="predicted"/>
<dbReference type="InterPro" id="IPR001810">
    <property type="entry name" value="F-box_dom"/>
</dbReference>
<dbReference type="Pfam" id="PF00646">
    <property type="entry name" value="F-box"/>
    <property type="match status" value="1"/>
</dbReference>
<evidence type="ECO:0000259" key="1">
    <source>
        <dbReference type="PROSITE" id="PS50181"/>
    </source>
</evidence>
<evidence type="ECO:0000313" key="4">
    <source>
        <dbReference type="RefSeq" id="XP_033582622.1"/>
    </source>
</evidence>
<keyword evidence="3" id="KW-1185">Reference proteome</keyword>
<dbReference type="EMBL" id="MU003693">
    <property type="protein sequence ID" value="KAF2815658.1"/>
    <property type="molecule type" value="Genomic_DNA"/>
</dbReference>
<protein>
    <recommendedName>
        <fullName evidence="1">F-box domain-containing protein</fullName>
    </recommendedName>
</protein>
<organism evidence="2">
    <name type="scientific">Mytilinidion resinicola</name>
    <dbReference type="NCBI Taxonomy" id="574789"/>
    <lineage>
        <taxon>Eukaryota</taxon>
        <taxon>Fungi</taxon>
        <taxon>Dikarya</taxon>
        <taxon>Ascomycota</taxon>
        <taxon>Pezizomycotina</taxon>
        <taxon>Dothideomycetes</taxon>
        <taxon>Pleosporomycetidae</taxon>
        <taxon>Mytilinidiales</taxon>
        <taxon>Mytilinidiaceae</taxon>
        <taxon>Mytilinidion</taxon>
    </lineage>
</organism>
<reference evidence="4" key="3">
    <citation type="submission" date="2025-04" db="UniProtKB">
        <authorList>
            <consortium name="RefSeq"/>
        </authorList>
    </citation>
    <scope>IDENTIFICATION</scope>
    <source>
        <strain evidence="4">CBS 304.34</strain>
    </source>
</reference>
<dbReference type="SUPFAM" id="SSF81383">
    <property type="entry name" value="F-box domain"/>
    <property type="match status" value="1"/>
</dbReference>
<dbReference type="AlphaFoldDB" id="A0A6A6Z4A9"/>
<name>A0A6A6Z4A9_9PEZI</name>
<dbReference type="InterPro" id="IPR036047">
    <property type="entry name" value="F-box-like_dom_sf"/>
</dbReference>
<dbReference type="RefSeq" id="XP_033582622.1">
    <property type="nucleotide sequence ID" value="XM_033718730.1"/>
</dbReference>
<feature type="domain" description="F-box" evidence="1">
    <location>
        <begin position="1"/>
        <end position="46"/>
    </location>
</feature>
<dbReference type="Gene3D" id="1.20.1280.50">
    <property type="match status" value="1"/>
</dbReference>
<dbReference type="PROSITE" id="PS50181">
    <property type="entry name" value="FBOX"/>
    <property type="match status" value="1"/>
</dbReference>
<sequence length="79" mass="8826">MPFSSLPNELVLETAKYLDTKSLSRLSSASSRYRSLLEDDLLKRASPKDLKTAISQSNMELVRYFLDQNITGIDPSTGT</sequence>
<evidence type="ECO:0000313" key="2">
    <source>
        <dbReference type="EMBL" id="KAF2815658.1"/>
    </source>
</evidence>
<dbReference type="Proteomes" id="UP000504636">
    <property type="component" value="Unplaced"/>
</dbReference>
<reference evidence="4" key="2">
    <citation type="submission" date="2020-04" db="EMBL/GenBank/DDBJ databases">
        <authorList>
            <consortium name="NCBI Genome Project"/>
        </authorList>
    </citation>
    <scope>NUCLEOTIDE SEQUENCE</scope>
    <source>
        <strain evidence="4">CBS 304.34</strain>
    </source>
</reference>